<dbReference type="EMBL" id="JBEDUW010000007">
    <property type="protein sequence ID" value="KAK9914290.1"/>
    <property type="molecule type" value="Genomic_DNA"/>
</dbReference>
<protein>
    <recommendedName>
        <fullName evidence="1">KIB1-4 beta-propeller domain-containing protein</fullName>
    </recommendedName>
</protein>
<name>A0AAW1W683_RUBAR</name>
<sequence length="332" mass="39029">MSSGYPPMLLIHTNDDTWILYNAMKNKVLDLQLGVPQNYKHFCGSAKGWLIAMDENQAIILINPFHRVKGRREKENSIIRLPSLTPPLTVRKRNFWVENYERFVYKATITADPISNADDCIVVVMYEDLCRLAFIRINKDTTWTYIGEEYTTFEELVYVDADFYAVNNLGELSYVEITSQSNSDVEMYAYGVERSKKWFTKIYLVHSNDKELLLVHRYIDYSDDKRKTKKFRVFQFDLYTFEWTEKNTLGDGVLFLGDNSSVYVSASKFPKCKPNHIYFNHDGDRSYEHPKPHDFGVYNLKNGKFSVPYNSRAMNLLKKTSRYPIWIMPTFQ</sequence>
<dbReference type="AlphaFoldDB" id="A0AAW1W683"/>
<keyword evidence="3" id="KW-1185">Reference proteome</keyword>
<reference evidence="2 3" key="1">
    <citation type="journal article" date="2023" name="G3 (Bethesda)">
        <title>A chromosome-length genome assembly and annotation of blackberry (Rubus argutus, cv. 'Hillquist').</title>
        <authorList>
            <person name="Bruna T."/>
            <person name="Aryal R."/>
            <person name="Dudchenko O."/>
            <person name="Sargent D.J."/>
            <person name="Mead D."/>
            <person name="Buti M."/>
            <person name="Cavallini A."/>
            <person name="Hytonen T."/>
            <person name="Andres J."/>
            <person name="Pham M."/>
            <person name="Weisz D."/>
            <person name="Mascagni F."/>
            <person name="Usai G."/>
            <person name="Natali L."/>
            <person name="Bassil N."/>
            <person name="Fernandez G.E."/>
            <person name="Lomsadze A."/>
            <person name="Armour M."/>
            <person name="Olukolu B."/>
            <person name="Poorten T."/>
            <person name="Britton C."/>
            <person name="Davik J."/>
            <person name="Ashrafi H."/>
            <person name="Aiden E.L."/>
            <person name="Borodovsky M."/>
            <person name="Worthington M."/>
        </authorList>
    </citation>
    <scope>NUCLEOTIDE SEQUENCE [LARGE SCALE GENOMIC DNA]</scope>
    <source>
        <strain evidence="2">PI 553951</strain>
    </source>
</reference>
<accession>A0AAW1W683</accession>
<gene>
    <name evidence="2" type="ORF">M0R45_038076</name>
</gene>
<comment type="caution">
    <text evidence="2">The sequence shown here is derived from an EMBL/GenBank/DDBJ whole genome shotgun (WGS) entry which is preliminary data.</text>
</comment>
<feature type="domain" description="KIB1-4 beta-propeller" evidence="1">
    <location>
        <begin position="21"/>
        <end position="299"/>
    </location>
</feature>
<evidence type="ECO:0000313" key="3">
    <source>
        <dbReference type="Proteomes" id="UP001457282"/>
    </source>
</evidence>
<proteinExistence type="predicted"/>
<dbReference type="PANTHER" id="PTHR44259:SF107">
    <property type="entry name" value="F-BOX PROTEIN SKIP23-LIKE"/>
    <property type="match status" value="1"/>
</dbReference>
<evidence type="ECO:0000259" key="1">
    <source>
        <dbReference type="Pfam" id="PF03478"/>
    </source>
</evidence>
<dbReference type="Pfam" id="PF03478">
    <property type="entry name" value="Beta-prop_KIB1-4"/>
    <property type="match status" value="1"/>
</dbReference>
<dbReference type="InterPro" id="IPR050942">
    <property type="entry name" value="F-box_BR-signaling"/>
</dbReference>
<evidence type="ECO:0000313" key="2">
    <source>
        <dbReference type="EMBL" id="KAK9914290.1"/>
    </source>
</evidence>
<dbReference type="Proteomes" id="UP001457282">
    <property type="component" value="Unassembled WGS sequence"/>
</dbReference>
<dbReference type="PANTHER" id="PTHR44259">
    <property type="entry name" value="OS07G0183000 PROTEIN-RELATED"/>
    <property type="match status" value="1"/>
</dbReference>
<dbReference type="InterPro" id="IPR005174">
    <property type="entry name" value="KIB1-4_b-propeller"/>
</dbReference>
<organism evidence="2 3">
    <name type="scientific">Rubus argutus</name>
    <name type="common">Southern blackberry</name>
    <dbReference type="NCBI Taxonomy" id="59490"/>
    <lineage>
        <taxon>Eukaryota</taxon>
        <taxon>Viridiplantae</taxon>
        <taxon>Streptophyta</taxon>
        <taxon>Embryophyta</taxon>
        <taxon>Tracheophyta</taxon>
        <taxon>Spermatophyta</taxon>
        <taxon>Magnoliopsida</taxon>
        <taxon>eudicotyledons</taxon>
        <taxon>Gunneridae</taxon>
        <taxon>Pentapetalae</taxon>
        <taxon>rosids</taxon>
        <taxon>fabids</taxon>
        <taxon>Rosales</taxon>
        <taxon>Rosaceae</taxon>
        <taxon>Rosoideae</taxon>
        <taxon>Rosoideae incertae sedis</taxon>
        <taxon>Rubus</taxon>
    </lineage>
</organism>